<protein>
    <recommendedName>
        <fullName evidence="4">Glucose-methanol-choline oxidoreductase N-terminal domain-containing protein</fullName>
    </recommendedName>
</protein>
<gene>
    <name evidence="2" type="ORF">DFH07DRAFT_784436</name>
</gene>
<dbReference type="Proteomes" id="UP001215280">
    <property type="component" value="Unassembled WGS sequence"/>
</dbReference>
<dbReference type="InterPro" id="IPR036188">
    <property type="entry name" value="FAD/NAD-bd_sf"/>
</dbReference>
<dbReference type="Gene3D" id="3.50.50.60">
    <property type="entry name" value="FAD/NAD(P)-binding domain"/>
    <property type="match status" value="2"/>
</dbReference>
<evidence type="ECO:0000313" key="2">
    <source>
        <dbReference type="EMBL" id="KAJ7720287.1"/>
    </source>
</evidence>
<evidence type="ECO:0008006" key="4">
    <source>
        <dbReference type="Google" id="ProtNLM"/>
    </source>
</evidence>
<keyword evidence="3" id="KW-1185">Reference proteome</keyword>
<evidence type="ECO:0000256" key="1">
    <source>
        <dbReference type="ARBA" id="ARBA00010790"/>
    </source>
</evidence>
<dbReference type="GO" id="GO:0050660">
    <property type="term" value="F:flavin adenine dinucleotide binding"/>
    <property type="evidence" value="ECO:0007669"/>
    <property type="project" value="InterPro"/>
</dbReference>
<dbReference type="Gene3D" id="3.30.560.10">
    <property type="entry name" value="Glucose Oxidase, domain 3"/>
    <property type="match status" value="2"/>
</dbReference>
<name>A0AAD7HGK2_9AGAR</name>
<comment type="similarity">
    <text evidence="1">Belongs to the GMC oxidoreductase family.</text>
</comment>
<accession>A0AAD7HGK2</accession>
<evidence type="ECO:0000313" key="3">
    <source>
        <dbReference type="Proteomes" id="UP001215280"/>
    </source>
</evidence>
<dbReference type="PANTHER" id="PTHR11552:SF147">
    <property type="entry name" value="CHOLINE DEHYDROGENASE, MITOCHONDRIAL"/>
    <property type="match status" value="1"/>
</dbReference>
<reference evidence="2" key="1">
    <citation type="submission" date="2023-03" db="EMBL/GenBank/DDBJ databases">
        <title>Massive genome expansion in bonnet fungi (Mycena s.s.) driven by repeated elements and novel gene families across ecological guilds.</title>
        <authorList>
            <consortium name="Lawrence Berkeley National Laboratory"/>
            <person name="Harder C.B."/>
            <person name="Miyauchi S."/>
            <person name="Viragh M."/>
            <person name="Kuo A."/>
            <person name="Thoen E."/>
            <person name="Andreopoulos B."/>
            <person name="Lu D."/>
            <person name="Skrede I."/>
            <person name="Drula E."/>
            <person name="Henrissat B."/>
            <person name="Morin E."/>
            <person name="Kohler A."/>
            <person name="Barry K."/>
            <person name="LaButti K."/>
            <person name="Morin E."/>
            <person name="Salamov A."/>
            <person name="Lipzen A."/>
            <person name="Mereny Z."/>
            <person name="Hegedus B."/>
            <person name="Baldrian P."/>
            <person name="Stursova M."/>
            <person name="Weitz H."/>
            <person name="Taylor A."/>
            <person name="Grigoriev I.V."/>
            <person name="Nagy L.G."/>
            <person name="Martin F."/>
            <person name="Kauserud H."/>
        </authorList>
    </citation>
    <scope>NUCLEOTIDE SEQUENCE</scope>
    <source>
        <strain evidence="2">CBHHK188m</strain>
    </source>
</reference>
<sequence>MVYTRGSAEDFDRYAALTGDPGWSWDRRFLYFLKNEKWTPPADDHDTHNQFDPCTHHVLETTKELPEEFPFNLDFNSSHMLGVGEFLIDETYIVSKLVNPDKTDGDSTFKGVEFLQYGSLFTAKVTKEIILSARSVGTPDILMHSGIGDSKDFAVLIPSVLEWVRTQLTNHSSTAVANQFDSNRRFHNTEPNTLQRGIWRMEPIPHGSLRRARRHPIVGKIKNRV</sequence>
<dbReference type="EMBL" id="JARJLG010000281">
    <property type="protein sequence ID" value="KAJ7720287.1"/>
    <property type="molecule type" value="Genomic_DNA"/>
</dbReference>
<dbReference type="InterPro" id="IPR012132">
    <property type="entry name" value="GMC_OxRdtase"/>
</dbReference>
<dbReference type="PANTHER" id="PTHR11552">
    <property type="entry name" value="GLUCOSE-METHANOL-CHOLINE GMC OXIDOREDUCTASE"/>
    <property type="match status" value="1"/>
</dbReference>
<dbReference type="AlphaFoldDB" id="A0AAD7HGK2"/>
<dbReference type="SUPFAM" id="SSF51905">
    <property type="entry name" value="FAD/NAD(P)-binding domain"/>
    <property type="match status" value="1"/>
</dbReference>
<comment type="caution">
    <text evidence="2">The sequence shown here is derived from an EMBL/GenBank/DDBJ whole genome shotgun (WGS) entry which is preliminary data.</text>
</comment>
<proteinExistence type="inferred from homology"/>
<dbReference type="GO" id="GO:0016491">
    <property type="term" value="F:oxidoreductase activity"/>
    <property type="evidence" value="ECO:0007669"/>
    <property type="project" value="TreeGrafter"/>
</dbReference>
<organism evidence="2 3">
    <name type="scientific">Mycena maculata</name>
    <dbReference type="NCBI Taxonomy" id="230809"/>
    <lineage>
        <taxon>Eukaryota</taxon>
        <taxon>Fungi</taxon>
        <taxon>Dikarya</taxon>
        <taxon>Basidiomycota</taxon>
        <taxon>Agaricomycotina</taxon>
        <taxon>Agaricomycetes</taxon>
        <taxon>Agaricomycetidae</taxon>
        <taxon>Agaricales</taxon>
        <taxon>Marasmiineae</taxon>
        <taxon>Mycenaceae</taxon>
        <taxon>Mycena</taxon>
    </lineage>
</organism>